<keyword evidence="9 13" id="KW-1133">Transmembrane helix</keyword>
<dbReference type="SUPFAM" id="SSF81342">
    <property type="entry name" value="Transmembrane di-heme cytochromes"/>
    <property type="match status" value="1"/>
</dbReference>
<evidence type="ECO:0000313" key="15">
    <source>
        <dbReference type="EMBL" id="MFD2205858.1"/>
    </source>
</evidence>
<evidence type="ECO:0000256" key="3">
    <source>
        <dbReference type="ARBA" id="ARBA00022448"/>
    </source>
</evidence>
<dbReference type="PANTHER" id="PTHR30529:SF1">
    <property type="entry name" value="CYTOCHROME B561 HOMOLOG 2"/>
    <property type="match status" value="1"/>
</dbReference>
<feature type="transmembrane region" description="Helical" evidence="13">
    <location>
        <begin position="139"/>
        <end position="163"/>
    </location>
</feature>
<dbReference type="RefSeq" id="WP_380250875.1">
    <property type="nucleotide sequence ID" value="NZ_JBHUII010000004.1"/>
</dbReference>
<keyword evidence="16" id="KW-1185">Reference proteome</keyword>
<comment type="cofactor">
    <cofactor evidence="1">
        <name>heme b</name>
        <dbReference type="ChEBI" id="CHEBI:60344"/>
    </cofactor>
</comment>
<comment type="caution">
    <text evidence="15">The sequence shown here is derived from an EMBL/GenBank/DDBJ whole genome shotgun (WGS) entry which is preliminary data.</text>
</comment>
<evidence type="ECO:0000256" key="9">
    <source>
        <dbReference type="ARBA" id="ARBA00022989"/>
    </source>
</evidence>
<gene>
    <name evidence="15" type="ORF">ACFSKO_09560</name>
</gene>
<evidence type="ECO:0000256" key="10">
    <source>
        <dbReference type="ARBA" id="ARBA00023004"/>
    </source>
</evidence>
<dbReference type="EMBL" id="JBHUII010000004">
    <property type="protein sequence ID" value="MFD2205858.1"/>
    <property type="molecule type" value="Genomic_DNA"/>
</dbReference>
<sequence>MMRNTQDNYGWASRSLHWLVALAATGLFGLGLYMVELTYYDANYQTFPHWHKSIGIIVAMIMITRLMWRLFTITPDPVAGGKPWEHKVASLVHFILYALPFALIISGYLISTADGRSISVFDLFEVPALFPSVKGMEDIAGLIHEIVAWSLASFVVLHALAALKHHFIDKDRTLLRMIKGAN</sequence>
<keyword evidence="6 13" id="KW-0812">Transmembrane</keyword>
<dbReference type="PANTHER" id="PTHR30529">
    <property type="entry name" value="CYTOCHROME B561"/>
    <property type="match status" value="1"/>
</dbReference>
<dbReference type="InterPro" id="IPR011577">
    <property type="entry name" value="Cyt_b561_bac/Ni-Hgenase"/>
</dbReference>
<evidence type="ECO:0000313" key="16">
    <source>
        <dbReference type="Proteomes" id="UP001597294"/>
    </source>
</evidence>
<evidence type="ECO:0000256" key="13">
    <source>
        <dbReference type="SAM" id="Phobius"/>
    </source>
</evidence>
<protein>
    <submittedName>
        <fullName evidence="15">Cytochrome b</fullName>
    </submittedName>
</protein>
<evidence type="ECO:0000256" key="4">
    <source>
        <dbReference type="ARBA" id="ARBA00022475"/>
    </source>
</evidence>
<organism evidence="15 16">
    <name type="scientific">Kiloniella antarctica</name>
    <dbReference type="NCBI Taxonomy" id="1550907"/>
    <lineage>
        <taxon>Bacteria</taxon>
        <taxon>Pseudomonadati</taxon>
        <taxon>Pseudomonadota</taxon>
        <taxon>Alphaproteobacteria</taxon>
        <taxon>Rhodospirillales</taxon>
        <taxon>Kiloniellaceae</taxon>
        <taxon>Kiloniella</taxon>
    </lineage>
</organism>
<accession>A0ABW5BI94</accession>
<evidence type="ECO:0000256" key="12">
    <source>
        <dbReference type="ARBA" id="ARBA00037975"/>
    </source>
</evidence>
<keyword evidence="5" id="KW-0349">Heme</keyword>
<keyword evidence="8" id="KW-0249">Electron transport</keyword>
<keyword evidence="4" id="KW-1003">Cell membrane</keyword>
<keyword evidence="11 13" id="KW-0472">Membrane</keyword>
<reference evidence="16" key="1">
    <citation type="journal article" date="2019" name="Int. J. Syst. Evol. Microbiol.">
        <title>The Global Catalogue of Microorganisms (GCM) 10K type strain sequencing project: providing services to taxonomists for standard genome sequencing and annotation.</title>
        <authorList>
            <consortium name="The Broad Institute Genomics Platform"/>
            <consortium name="The Broad Institute Genome Sequencing Center for Infectious Disease"/>
            <person name="Wu L."/>
            <person name="Ma J."/>
        </authorList>
    </citation>
    <scope>NUCLEOTIDE SEQUENCE [LARGE SCALE GENOMIC DNA]</scope>
    <source>
        <strain evidence="16">CGMCC 4.7192</strain>
    </source>
</reference>
<comment type="similarity">
    <text evidence="12">Belongs to the cytochrome b561 family.</text>
</comment>
<comment type="subcellular location">
    <subcellularLocation>
        <location evidence="2">Cell membrane</location>
        <topology evidence="2">Multi-pass membrane protein</topology>
    </subcellularLocation>
</comment>
<feature type="transmembrane region" description="Helical" evidence="13">
    <location>
        <begin position="16"/>
        <end position="35"/>
    </location>
</feature>
<evidence type="ECO:0000256" key="2">
    <source>
        <dbReference type="ARBA" id="ARBA00004651"/>
    </source>
</evidence>
<evidence type="ECO:0000256" key="11">
    <source>
        <dbReference type="ARBA" id="ARBA00023136"/>
    </source>
</evidence>
<dbReference type="Gene3D" id="1.20.950.20">
    <property type="entry name" value="Transmembrane di-heme cytochromes, Chain C"/>
    <property type="match status" value="2"/>
</dbReference>
<dbReference type="InterPro" id="IPR016174">
    <property type="entry name" value="Di-haem_cyt_TM"/>
</dbReference>
<keyword evidence="10" id="KW-0408">Iron</keyword>
<evidence type="ECO:0000256" key="6">
    <source>
        <dbReference type="ARBA" id="ARBA00022692"/>
    </source>
</evidence>
<proteinExistence type="inferred from homology"/>
<evidence type="ECO:0000259" key="14">
    <source>
        <dbReference type="Pfam" id="PF01292"/>
    </source>
</evidence>
<dbReference type="Proteomes" id="UP001597294">
    <property type="component" value="Unassembled WGS sequence"/>
</dbReference>
<feature type="transmembrane region" description="Helical" evidence="13">
    <location>
        <begin position="88"/>
        <end position="110"/>
    </location>
</feature>
<dbReference type="InterPro" id="IPR052168">
    <property type="entry name" value="Cytochrome_b561_oxidase"/>
</dbReference>
<keyword evidence="7" id="KW-0479">Metal-binding</keyword>
<feature type="transmembrane region" description="Helical" evidence="13">
    <location>
        <begin position="50"/>
        <end position="68"/>
    </location>
</feature>
<dbReference type="Pfam" id="PF01292">
    <property type="entry name" value="Ni_hydr_CYTB"/>
    <property type="match status" value="1"/>
</dbReference>
<evidence type="ECO:0000256" key="7">
    <source>
        <dbReference type="ARBA" id="ARBA00022723"/>
    </source>
</evidence>
<evidence type="ECO:0000256" key="1">
    <source>
        <dbReference type="ARBA" id="ARBA00001970"/>
    </source>
</evidence>
<name>A0ABW5BI94_9PROT</name>
<evidence type="ECO:0000256" key="5">
    <source>
        <dbReference type="ARBA" id="ARBA00022617"/>
    </source>
</evidence>
<feature type="domain" description="Cytochrome b561 bacterial/Ni-hydrogenase" evidence="14">
    <location>
        <begin position="8"/>
        <end position="180"/>
    </location>
</feature>
<evidence type="ECO:0000256" key="8">
    <source>
        <dbReference type="ARBA" id="ARBA00022982"/>
    </source>
</evidence>
<keyword evidence="3" id="KW-0813">Transport</keyword>